<keyword evidence="6" id="KW-0489">Methyltransferase</keyword>
<dbReference type="PANTHER" id="PTHR33154">
    <property type="entry name" value="TRANSCRIPTIONAL REGULATOR, ARSR FAMILY"/>
    <property type="match status" value="1"/>
</dbReference>
<dbReference type="Gene3D" id="1.10.10.10">
    <property type="entry name" value="Winged helix-like DNA-binding domain superfamily/Winged helix DNA-binding domain"/>
    <property type="match status" value="1"/>
</dbReference>
<proteinExistence type="predicted"/>
<dbReference type="SUPFAM" id="SSF53335">
    <property type="entry name" value="S-adenosyl-L-methionine-dependent methyltransferases"/>
    <property type="match status" value="1"/>
</dbReference>
<dbReference type="PROSITE" id="PS50987">
    <property type="entry name" value="HTH_ARSR_2"/>
    <property type="match status" value="1"/>
</dbReference>
<keyword evidence="1" id="KW-0059">Arsenical resistance</keyword>
<dbReference type="GO" id="GO:0003677">
    <property type="term" value="F:DNA binding"/>
    <property type="evidence" value="ECO:0007669"/>
    <property type="project" value="UniProtKB-KW"/>
</dbReference>
<keyword evidence="6" id="KW-0808">Transferase</keyword>
<keyword evidence="2" id="KW-0805">Transcription regulation</keyword>
<evidence type="ECO:0000256" key="2">
    <source>
        <dbReference type="ARBA" id="ARBA00023015"/>
    </source>
</evidence>
<evidence type="ECO:0000256" key="4">
    <source>
        <dbReference type="ARBA" id="ARBA00023163"/>
    </source>
</evidence>
<dbReference type="CDD" id="cd02440">
    <property type="entry name" value="AdoMet_MTases"/>
    <property type="match status" value="1"/>
</dbReference>
<dbReference type="InterPro" id="IPR036388">
    <property type="entry name" value="WH-like_DNA-bd_sf"/>
</dbReference>
<accession>A0A840I4C0</accession>
<comment type="caution">
    <text evidence="6">The sequence shown here is derived from an EMBL/GenBank/DDBJ whole genome shotgun (WGS) entry which is preliminary data.</text>
</comment>
<reference evidence="6 7" key="1">
    <citation type="submission" date="2020-08" db="EMBL/GenBank/DDBJ databases">
        <title>Genomic Encyclopedia of Type Strains, Phase IV (KMG-IV): sequencing the most valuable type-strain genomes for metagenomic binning, comparative biology and taxonomic classification.</title>
        <authorList>
            <person name="Goeker M."/>
        </authorList>
    </citation>
    <scope>NUCLEOTIDE SEQUENCE [LARGE SCALE GENOMIC DNA]</scope>
    <source>
        <strain evidence="6 7">DSM 102850</strain>
    </source>
</reference>
<dbReference type="Gene3D" id="3.40.50.150">
    <property type="entry name" value="Vaccinia Virus protein VP39"/>
    <property type="match status" value="1"/>
</dbReference>
<protein>
    <submittedName>
        <fullName evidence="6">Ubiquinone/menaquinone biosynthesis C-methylase UbiE</fullName>
    </submittedName>
</protein>
<feature type="domain" description="HTH arsR-type" evidence="5">
    <location>
        <begin position="1"/>
        <end position="93"/>
    </location>
</feature>
<dbReference type="RefSeq" id="WP_221400929.1">
    <property type="nucleotide sequence ID" value="NZ_JACHOB010000002.1"/>
</dbReference>
<dbReference type="Pfam" id="PF01022">
    <property type="entry name" value="HTH_5"/>
    <property type="match status" value="1"/>
</dbReference>
<gene>
    <name evidence="6" type="ORF">GGQ59_001532</name>
</gene>
<evidence type="ECO:0000256" key="3">
    <source>
        <dbReference type="ARBA" id="ARBA00023125"/>
    </source>
</evidence>
<keyword evidence="7" id="KW-1185">Reference proteome</keyword>
<dbReference type="InterPro" id="IPR051081">
    <property type="entry name" value="HTH_MetalResp_TranReg"/>
</dbReference>
<evidence type="ECO:0000313" key="6">
    <source>
        <dbReference type="EMBL" id="MBB4659018.1"/>
    </source>
</evidence>
<dbReference type="PANTHER" id="PTHR33154:SF18">
    <property type="entry name" value="ARSENICAL RESISTANCE OPERON REPRESSOR"/>
    <property type="match status" value="1"/>
</dbReference>
<dbReference type="CDD" id="cd00090">
    <property type="entry name" value="HTH_ARSR"/>
    <property type="match status" value="1"/>
</dbReference>
<keyword evidence="3" id="KW-0238">DNA-binding</keyword>
<evidence type="ECO:0000259" key="5">
    <source>
        <dbReference type="PROSITE" id="PS50987"/>
    </source>
</evidence>
<keyword evidence="4" id="KW-0804">Transcription</keyword>
<sequence>MSRFDVRLAELRAAGEPTRLRLLALLAHAELTVTELTTILGQSQPGVSRHLRLLCEAGLAERHQEGAWAFYRARLDEAFSALLADLRGPELDADFAALDAVREERAAAAARYFAEHAAEWDGLRRLYLPEGEIEAAMLEMVPGEGRLLVDLGTGTGRMLTLFGAHYDQSIGFDASPEMLALARVKVEAAGLRAVRLRRADLFELPETARGADLVVLHHVLHYLAEPERAVSVAGRLLAQGGQLLIADFAPHANEALRDTYAHRRLGFADAEVGRFAQNARLRLVETRTFPSPGPDGLTAKLWRLERAAAPPSKESLHVGA</sequence>
<dbReference type="EMBL" id="JACHOB010000002">
    <property type="protein sequence ID" value="MBB4659018.1"/>
    <property type="molecule type" value="Genomic_DNA"/>
</dbReference>
<organism evidence="6 7">
    <name type="scientific">Parvularcula dongshanensis</name>
    <dbReference type="NCBI Taxonomy" id="1173995"/>
    <lineage>
        <taxon>Bacteria</taxon>
        <taxon>Pseudomonadati</taxon>
        <taxon>Pseudomonadota</taxon>
        <taxon>Alphaproteobacteria</taxon>
        <taxon>Parvularculales</taxon>
        <taxon>Parvularculaceae</taxon>
        <taxon>Parvularcula</taxon>
    </lineage>
</organism>
<dbReference type="InterPro" id="IPR011991">
    <property type="entry name" value="ArsR-like_HTH"/>
</dbReference>
<dbReference type="GO" id="GO:0032259">
    <property type="term" value="P:methylation"/>
    <property type="evidence" value="ECO:0007669"/>
    <property type="project" value="UniProtKB-KW"/>
</dbReference>
<evidence type="ECO:0000313" key="7">
    <source>
        <dbReference type="Proteomes" id="UP000563524"/>
    </source>
</evidence>
<dbReference type="SMART" id="SM00418">
    <property type="entry name" value="HTH_ARSR"/>
    <property type="match status" value="1"/>
</dbReference>
<dbReference type="PRINTS" id="PR00778">
    <property type="entry name" value="HTHARSR"/>
</dbReference>
<keyword evidence="6" id="KW-0830">Ubiquinone</keyword>
<dbReference type="InterPro" id="IPR036390">
    <property type="entry name" value="WH_DNA-bd_sf"/>
</dbReference>
<evidence type="ECO:0000256" key="1">
    <source>
        <dbReference type="ARBA" id="ARBA00022849"/>
    </source>
</evidence>
<dbReference type="NCBIfam" id="NF033788">
    <property type="entry name" value="HTH_metalloreg"/>
    <property type="match status" value="1"/>
</dbReference>
<name>A0A840I4C0_9PROT</name>
<dbReference type="GO" id="GO:0003700">
    <property type="term" value="F:DNA-binding transcription factor activity"/>
    <property type="evidence" value="ECO:0007669"/>
    <property type="project" value="InterPro"/>
</dbReference>
<dbReference type="SUPFAM" id="SSF46785">
    <property type="entry name" value="Winged helix' DNA-binding domain"/>
    <property type="match status" value="1"/>
</dbReference>
<dbReference type="InterPro" id="IPR013216">
    <property type="entry name" value="Methyltransf_11"/>
</dbReference>
<dbReference type="GO" id="GO:0046685">
    <property type="term" value="P:response to arsenic-containing substance"/>
    <property type="evidence" value="ECO:0007669"/>
    <property type="project" value="UniProtKB-KW"/>
</dbReference>
<dbReference type="AlphaFoldDB" id="A0A840I4C0"/>
<dbReference type="Proteomes" id="UP000563524">
    <property type="component" value="Unassembled WGS sequence"/>
</dbReference>
<dbReference type="GO" id="GO:0008757">
    <property type="term" value="F:S-adenosylmethionine-dependent methyltransferase activity"/>
    <property type="evidence" value="ECO:0007669"/>
    <property type="project" value="InterPro"/>
</dbReference>
<dbReference type="InterPro" id="IPR029063">
    <property type="entry name" value="SAM-dependent_MTases_sf"/>
</dbReference>
<dbReference type="InterPro" id="IPR001845">
    <property type="entry name" value="HTH_ArsR_DNA-bd_dom"/>
</dbReference>
<dbReference type="Pfam" id="PF08241">
    <property type="entry name" value="Methyltransf_11"/>
    <property type="match status" value="1"/>
</dbReference>